<keyword evidence="3" id="KW-1185">Reference proteome</keyword>
<reference evidence="2 3" key="1">
    <citation type="submission" date="2020-08" db="EMBL/GenBank/DDBJ databases">
        <title>Sequencing the genomes of 1000 actinobacteria strains.</title>
        <authorList>
            <person name="Klenk H.-P."/>
        </authorList>
    </citation>
    <scope>NUCLEOTIDE SEQUENCE [LARGE SCALE GENOMIC DNA]</scope>
    <source>
        <strain evidence="2 3">DSM 45784</strain>
    </source>
</reference>
<comment type="caution">
    <text evidence="2">The sequence shown here is derived from an EMBL/GenBank/DDBJ whole genome shotgun (WGS) entry which is preliminary data.</text>
</comment>
<accession>A0A7W7D3Q5</accession>
<name>A0A7W7D3Q5_9ACTN</name>
<feature type="transmembrane region" description="Helical" evidence="1">
    <location>
        <begin position="9"/>
        <end position="29"/>
    </location>
</feature>
<protein>
    <submittedName>
        <fullName evidence="2">Uncharacterized protein</fullName>
    </submittedName>
</protein>
<keyword evidence="1" id="KW-0812">Transmembrane</keyword>
<proteinExistence type="predicted"/>
<sequence>MEHLTGGDVAALTIAVLFTAGCLVLAWVAHRDSPDDSDDDTDRLTW</sequence>
<dbReference type="RefSeq" id="WP_184877276.1">
    <property type="nucleotide sequence ID" value="NZ_BOOV01000025.1"/>
</dbReference>
<dbReference type="AlphaFoldDB" id="A0A7W7D3Q5"/>
<dbReference type="Proteomes" id="UP000542210">
    <property type="component" value="Unassembled WGS sequence"/>
</dbReference>
<keyword evidence="1" id="KW-0472">Membrane</keyword>
<dbReference type="EMBL" id="JACHND010000001">
    <property type="protein sequence ID" value="MBB4699612.1"/>
    <property type="molecule type" value="Genomic_DNA"/>
</dbReference>
<evidence type="ECO:0000313" key="3">
    <source>
        <dbReference type="Proteomes" id="UP000542210"/>
    </source>
</evidence>
<organism evidence="2 3">
    <name type="scientific">Sphaerisporangium siamense</name>
    <dbReference type="NCBI Taxonomy" id="795645"/>
    <lineage>
        <taxon>Bacteria</taxon>
        <taxon>Bacillati</taxon>
        <taxon>Actinomycetota</taxon>
        <taxon>Actinomycetes</taxon>
        <taxon>Streptosporangiales</taxon>
        <taxon>Streptosporangiaceae</taxon>
        <taxon>Sphaerisporangium</taxon>
    </lineage>
</organism>
<evidence type="ECO:0000313" key="2">
    <source>
        <dbReference type="EMBL" id="MBB4699612.1"/>
    </source>
</evidence>
<evidence type="ECO:0000256" key="1">
    <source>
        <dbReference type="SAM" id="Phobius"/>
    </source>
</evidence>
<keyword evidence="1" id="KW-1133">Transmembrane helix</keyword>
<gene>
    <name evidence="2" type="ORF">BJ982_001156</name>
</gene>